<dbReference type="PANTHER" id="PTHR36507">
    <property type="entry name" value="BLL1555 PROTEIN"/>
    <property type="match status" value="1"/>
</dbReference>
<dbReference type="InterPro" id="IPR008972">
    <property type="entry name" value="Cupredoxin"/>
</dbReference>
<reference evidence="2" key="2">
    <citation type="submission" date="2020-09" db="EMBL/GenBank/DDBJ databases">
        <authorList>
            <person name="Sun Q."/>
            <person name="Ohkuma M."/>
        </authorList>
    </citation>
    <scope>NUCLEOTIDE SEQUENCE</scope>
    <source>
        <strain evidence="2">JCM 4122</strain>
    </source>
</reference>
<dbReference type="Proteomes" id="UP000632849">
    <property type="component" value="Unassembled WGS sequence"/>
</dbReference>
<keyword evidence="3" id="KW-1185">Reference proteome</keyword>
<evidence type="ECO:0000313" key="2">
    <source>
        <dbReference type="EMBL" id="GHG30385.1"/>
    </source>
</evidence>
<dbReference type="EMBL" id="BNBE01000004">
    <property type="protein sequence ID" value="GHG30385.1"/>
    <property type="molecule type" value="Genomic_DNA"/>
</dbReference>
<dbReference type="Gene3D" id="2.60.40.420">
    <property type="entry name" value="Cupredoxins - blue copper proteins"/>
    <property type="match status" value="1"/>
</dbReference>
<dbReference type="RefSeq" id="WP_229915875.1">
    <property type="nucleotide sequence ID" value="NZ_BNBE01000004.1"/>
</dbReference>
<accession>A0A919ETX3</accession>
<name>A0A919ETX3_STRFL</name>
<reference evidence="2" key="1">
    <citation type="journal article" date="2014" name="Int. J. Syst. Evol. Microbiol.">
        <title>Complete genome sequence of Corynebacterium casei LMG S-19264T (=DSM 44701T), isolated from a smear-ripened cheese.</title>
        <authorList>
            <consortium name="US DOE Joint Genome Institute (JGI-PGF)"/>
            <person name="Walter F."/>
            <person name="Albersmeier A."/>
            <person name="Kalinowski J."/>
            <person name="Ruckert C."/>
        </authorList>
    </citation>
    <scope>NUCLEOTIDE SEQUENCE</scope>
    <source>
        <strain evidence="2">JCM 4122</strain>
    </source>
</reference>
<sequence>MLVRLRSRPPHMVLTIAGLCMLIVLVGCSSSGGPAPTSPSPSAPSSASVSEERIVIKHFRFEPVDLAVAPGARVSVVNEDSAPHTVTAKAADAFDTGTVKGGETATFTAPPAAGTYRYVCSIHPSMTGTLTVR</sequence>
<organism evidence="2 3">
    <name type="scientific">Streptomyces filamentosus</name>
    <name type="common">Streptomyces roseosporus</name>
    <dbReference type="NCBI Taxonomy" id="67294"/>
    <lineage>
        <taxon>Bacteria</taxon>
        <taxon>Bacillati</taxon>
        <taxon>Actinomycetota</taxon>
        <taxon>Actinomycetes</taxon>
        <taxon>Kitasatosporales</taxon>
        <taxon>Streptomycetaceae</taxon>
        <taxon>Streptomyces</taxon>
    </lineage>
</organism>
<evidence type="ECO:0000259" key="1">
    <source>
        <dbReference type="Pfam" id="PF13473"/>
    </source>
</evidence>
<feature type="domain" description="EfeO-type cupredoxin-like" evidence="1">
    <location>
        <begin position="38"/>
        <end position="132"/>
    </location>
</feature>
<dbReference type="PANTHER" id="PTHR36507:SF1">
    <property type="entry name" value="BLL1555 PROTEIN"/>
    <property type="match status" value="1"/>
</dbReference>
<dbReference type="InterPro" id="IPR028096">
    <property type="entry name" value="EfeO_Cupredoxin"/>
</dbReference>
<evidence type="ECO:0000313" key="3">
    <source>
        <dbReference type="Proteomes" id="UP000632849"/>
    </source>
</evidence>
<dbReference type="SUPFAM" id="SSF49503">
    <property type="entry name" value="Cupredoxins"/>
    <property type="match status" value="1"/>
</dbReference>
<dbReference type="Pfam" id="PF13473">
    <property type="entry name" value="Cupredoxin_1"/>
    <property type="match status" value="1"/>
</dbReference>
<protein>
    <recommendedName>
        <fullName evidence="1">EfeO-type cupredoxin-like domain-containing protein</fullName>
    </recommendedName>
</protein>
<dbReference type="PROSITE" id="PS51257">
    <property type="entry name" value="PROKAR_LIPOPROTEIN"/>
    <property type="match status" value="1"/>
</dbReference>
<comment type="caution">
    <text evidence="2">The sequence shown here is derived from an EMBL/GenBank/DDBJ whole genome shotgun (WGS) entry which is preliminary data.</text>
</comment>
<proteinExistence type="predicted"/>
<gene>
    <name evidence="2" type="ORF">GCM10017667_80380</name>
</gene>
<dbReference type="InterPro" id="IPR052721">
    <property type="entry name" value="ET_Amicyanin"/>
</dbReference>
<dbReference type="AlphaFoldDB" id="A0A919ETX3"/>